<evidence type="ECO:0000313" key="2">
    <source>
        <dbReference type="Proteomes" id="UP000001416"/>
    </source>
</evidence>
<dbReference type="Proteomes" id="UP000001416">
    <property type="component" value="Chromosome"/>
</dbReference>
<evidence type="ECO:0000313" key="1">
    <source>
        <dbReference type="EMBL" id="CAD85918.1"/>
    </source>
</evidence>
<gene>
    <name evidence="1" type="ordered locus">NE2007</name>
</gene>
<dbReference type="KEGG" id="neu:NE2007"/>
<proteinExistence type="predicted"/>
<accession>Q82TA0</accession>
<keyword evidence="2" id="KW-1185">Reference proteome</keyword>
<organism evidence="1 2">
    <name type="scientific">Nitrosomonas europaea (strain ATCC 19718 / CIP 103999 / KCTC 2705 / NBRC 14298)</name>
    <dbReference type="NCBI Taxonomy" id="228410"/>
    <lineage>
        <taxon>Bacteria</taxon>
        <taxon>Pseudomonadati</taxon>
        <taxon>Pseudomonadota</taxon>
        <taxon>Betaproteobacteria</taxon>
        <taxon>Nitrosomonadales</taxon>
        <taxon>Nitrosomonadaceae</taxon>
        <taxon>Nitrosomonas</taxon>
    </lineage>
</organism>
<sequence>MDFTIKAIALLTIGHRLHQFVMYQPCCKIAHTQLTLERQGRQTDLGLTNQINYQEPDGQRQFGALENCSGKSMRSDADRPCIEKPCVNQIL</sequence>
<reference evidence="1 2" key="1">
    <citation type="journal article" date="2003" name="J. Bacteriol.">
        <title>Complete genome sequence of the ammonia-oxidizing bacterium and obligate chemolithoautotroph Nitrosomonas europaea.</title>
        <authorList>
            <person name="Chain P."/>
            <person name="Lamerdin J."/>
            <person name="Larimer F."/>
            <person name="Regala W."/>
            <person name="Land M."/>
            <person name="Hauser L."/>
            <person name="Hooper A."/>
            <person name="Klotz M."/>
            <person name="Norton J."/>
            <person name="Sayavedra-Soto L."/>
            <person name="Arciero D."/>
            <person name="Hommes N."/>
            <person name="Whittaker M."/>
            <person name="Arp D."/>
        </authorList>
    </citation>
    <scope>NUCLEOTIDE SEQUENCE [LARGE SCALE GENOMIC DNA]</scope>
    <source>
        <strain evidence="2">ATCC 19718 / CIP 103999 / KCTC 2705 / NBRC 14298</strain>
    </source>
</reference>
<dbReference type="EMBL" id="AL954747">
    <property type="protein sequence ID" value="CAD85918.1"/>
    <property type="molecule type" value="Genomic_DNA"/>
</dbReference>
<protein>
    <submittedName>
        <fullName evidence="1">Uncharacterized protein</fullName>
    </submittedName>
</protein>
<dbReference type="AlphaFoldDB" id="Q82TA0"/>
<name>Q82TA0_NITEU</name>
<dbReference type="HOGENOM" id="CLU_2423933_0_0_4"/>